<dbReference type="Proteomes" id="UP000279833">
    <property type="component" value="Unassembled WGS sequence"/>
</dbReference>
<accession>A0A183KS13</accession>
<proteinExistence type="predicted"/>
<gene>
    <name evidence="1" type="ORF">SCUD_LOCUS17849</name>
</gene>
<protein>
    <submittedName>
        <fullName evidence="3">LSM14 domain-containing protein</fullName>
    </submittedName>
</protein>
<dbReference type="STRING" id="6186.A0A183KS13"/>
<evidence type="ECO:0000313" key="3">
    <source>
        <dbReference type="WBParaSite" id="SCUD_0001785201-mRNA-1"/>
    </source>
</evidence>
<reference evidence="1 2" key="2">
    <citation type="submission" date="2018-11" db="EMBL/GenBank/DDBJ databases">
        <authorList>
            <consortium name="Pathogen Informatics"/>
        </authorList>
    </citation>
    <scope>NUCLEOTIDE SEQUENCE [LARGE SCALE GENOMIC DNA]</scope>
    <source>
        <strain evidence="1">Dakar</strain>
        <strain evidence="2">Dakar, Senegal</strain>
    </source>
</reference>
<organism evidence="3">
    <name type="scientific">Schistosoma curassoni</name>
    <dbReference type="NCBI Taxonomy" id="6186"/>
    <lineage>
        <taxon>Eukaryota</taxon>
        <taxon>Metazoa</taxon>
        <taxon>Spiralia</taxon>
        <taxon>Lophotrochozoa</taxon>
        <taxon>Platyhelminthes</taxon>
        <taxon>Trematoda</taxon>
        <taxon>Digenea</taxon>
        <taxon>Strigeidida</taxon>
        <taxon>Schistosomatoidea</taxon>
        <taxon>Schistosomatidae</taxon>
        <taxon>Schistosoma</taxon>
    </lineage>
</organism>
<dbReference type="EMBL" id="UZAK01040301">
    <property type="protein sequence ID" value="VDP64390.1"/>
    <property type="molecule type" value="Genomic_DNA"/>
</dbReference>
<evidence type="ECO:0000313" key="2">
    <source>
        <dbReference type="Proteomes" id="UP000279833"/>
    </source>
</evidence>
<dbReference type="AlphaFoldDB" id="A0A183KS13"/>
<sequence>MPQLYPCLLGCLYCLRTGQVFIIEVLTGQLIGKLEFAPNSPNQPPCPQSLITIGSTDIHNLFIFLTCQFGLCSLTPCIDIHTVGNTISNYANELSNNSLVDMDQISLTGSEISMNKTTTMMMNKSRSCITR</sequence>
<reference evidence="3" key="1">
    <citation type="submission" date="2016-06" db="UniProtKB">
        <authorList>
            <consortium name="WormBaseParasite"/>
        </authorList>
    </citation>
    <scope>IDENTIFICATION</scope>
</reference>
<evidence type="ECO:0000313" key="1">
    <source>
        <dbReference type="EMBL" id="VDP64390.1"/>
    </source>
</evidence>
<dbReference type="WBParaSite" id="SCUD_0001785201-mRNA-1">
    <property type="protein sequence ID" value="SCUD_0001785201-mRNA-1"/>
    <property type="gene ID" value="SCUD_0001785201"/>
</dbReference>
<name>A0A183KS13_9TREM</name>
<keyword evidence="2" id="KW-1185">Reference proteome</keyword>